<evidence type="ECO:0000259" key="1">
    <source>
        <dbReference type="Pfam" id="PF03372"/>
    </source>
</evidence>
<dbReference type="Proteomes" id="UP000003835">
    <property type="component" value="Unassembled WGS sequence"/>
</dbReference>
<dbReference type="Pfam" id="PF03372">
    <property type="entry name" value="Exo_endo_phos"/>
    <property type="match status" value="1"/>
</dbReference>
<dbReference type="AlphaFoldDB" id="B4VV40"/>
<dbReference type="GO" id="GO:0004527">
    <property type="term" value="F:exonuclease activity"/>
    <property type="evidence" value="ECO:0007669"/>
    <property type="project" value="UniProtKB-KW"/>
</dbReference>
<dbReference type="STRING" id="118168.MC7420_4199"/>
<keyword evidence="2" id="KW-0378">Hydrolase</keyword>
<sequence length="316" mass="35572">MSVTVFMKHLTPVELLFTLLLVFLLGGNIPAHASQLKVASFNVESGDAVPSVIARKHIGPLEDIDIWGFSEVQNESWLLDLEQGTEDGENADFKTILGSTGRGDRLAIAYNSNLLEEVKHYELDDINIGGRVRAPLVAQFRFKPTGEEFLFVVNHLYRSSESSRHEQAQLLNEWGRSQELPIIAAGDYNFDWDVVSGVHDEGWDFLTADDVFTWVKPDKLVATLCSDRYDSVLDFVFVAGEAKNWSASSVILYSEPSDAYCPDDKTTSDHRPILATFQLEELVEPTPPSREQRLLQQIELLEQELEKLKTLVEDSQ</sequence>
<dbReference type="RefSeq" id="WP_006102519.1">
    <property type="nucleotide sequence ID" value="NZ_DS989854.1"/>
</dbReference>
<organism evidence="2 3">
    <name type="scientific">Coleofasciculus chthonoplastes PCC 7420</name>
    <dbReference type="NCBI Taxonomy" id="118168"/>
    <lineage>
        <taxon>Bacteria</taxon>
        <taxon>Bacillati</taxon>
        <taxon>Cyanobacteriota</taxon>
        <taxon>Cyanophyceae</taxon>
        <taxon>Coleofasciculales</taxon>
        <taxon>Coleofasciculaceae</taxon>
        <taxon>Coleofasciculus</taxon>
    </lineage>
</organism>
<dbReference type="EMBL" id="DS989854">
    <property type="protein sequence ID" value="EDX74214.1"/>
    <property type="molecule type" value="Genomic_DNA"/>
</dbReference>
<dbReference type="CDD" id="cd10283">
    <property type="entry name" value="MnuA_DNase1-like"/>
    <property type="match status" value="1"/>
</dbReference>
<feature type="domain" description="Endonuclease/exonuclease/phosphatase" evidence="1">
    <location>
        <begin position="39"/>
        <end position="270"/>
    </location>
</feature>
<keyword evidence="2" id="KW-0255">Endonuclease</keyword>
<reference evidence="2 3" key="1">
    <citation type="submission" date="2008-07" db="EMBL/GenBank/DDBJ databases">
        <authorList>
            <person name="Tandeau de Marsac N."/>
            <person name="Ferriera S."/>
            <person name="Johnson J."/>
            <person name="Kravitz S."/>
            <person name="Beeson K."/>
            <person name="Sutton G."/>
            <person name="Rogers Y.-H."/>
            <person name="Friedman R."/>
            <person name="Frazier M."/>
            <person name="Venter J.C."/>
        </authorList>
    </citation>
    <scope>NUCLEOTIDE SEQUENCE [LARGE SCALE GENOMIC DNA]</scope>
    <source>
        <strain evidence="2 3">PCC 7420</strain>
    </source>
</reference>
<keyword evidence="2" id="KW-0540">Nuclease</keyword>
<evidence type="ECO:0000313" key="3">
    <source>
        <dbReference type="Proteomes" id="UP000003835"/>
    </source>
</evidence>
<keyword evidence="2" id="KW-0269">Exonuclease</keyword>
<name>B4VV40_9CYAN</name>
<dbReference type="InterPro" id="IPR005135">
    <property type="entry name" value="Endo/exonuclease/phosphatase"/>
</dbReference>
<protein>
    <submittedName>
        <fullName evidence="2">Endonuclease/exonuclease/phosphatase family</fullName>
    </submittedName>
</protein>
<dbReference type="SUPFAM" id="SSF56219">
    <property type="entry name" value="DNase I-like"/>
    <property type="match status" value="1"/>
</dbReference>
<proteinExistence type="predicted"/>
<dbReference type="Gene3D" id="3.60.10.10">
    <property type="entry name" value="Endonuclease/exonuclease/phosphatase"/>
    <property type="match status" value="1"/>
</dbReference>
<keyword evidence="3" id="KW-1185">Reference proteome</keyword>
<dbReference type="HOGENOM" id="CLU_879130_0_0_3"/>
<dbReference type="GO" id="GO:0004519">
    <property type="term" value="F:endonuclease activity"/>
    <property type="evidence" value="ECO:0007669"/>
    <property type="project" value="UniProtKB-KW"/>
</dbReference>
<dbReference type="eggNOG" id="COG2374">
    <property type="taxonomic scope" value="Bacteria"/>
</dbReference>
<accession>B4VV40</accession>
<gene>
    <name evidence="2" type="ORF">MC7420_4199</name>
</gene>
<evidence type="ECO:0000313" key="2">
    <source>
        <dbReference type="EMBL" id="EDX74214.1"/>
    </source>
</evidence>
<dbReference type="InterPro" id="IPR036691">
    <property type="entry name" value="Endo/exonu/phosph_ase_sf"/>
</dbReference>